<dbReference type="PANTHER" id="PTHR46064">
    <property type="entry name" value="QUEUINE TRNA-RIBOSYLTRANSFERASE ACCESSORY SUBUNIT 2"/>
    <property type="match status" value="1"/>
</dbReference>
<proteinExistence type="predicted"/>
<dbReference type="SUPFAM" id="SSF51713">
    <property type="entry name" value="tRNA-guanine transglycosylase"/>
    <property type="match status" value="1"/>
</dbReference>
<dbReference type="AlphaFoldDB" id="A0A2H9THA4"/>
<dbReference type="OrthoDB" id="27601at2759"/>
<organism evidence="2 3">
    <name type="scientific">Paramicrosporidium saccamoebae</name>
    <dbReference type="NCBI Taxonomy" id="1246581"/>
    <lineage>
        <taxon>Eukaryota</taxon>
        <taxon>Fungi</taxon>
        <taxon>Fungi incertae sedis</taxon>
        <taxon>Cryptomycota</taxon>
        <taxon>Cryptomycota incertae sedis</taxon>
        <taxon>Paramicrosporidium</taxon>
    </lineage>
</organism>
<dbReference type="Pfam" id="PF01702">
    <property type="entry name" value="TGT"/>
    <property type="match status" value="1"/>
</dbReference>
<dbReference type="NCBIfam" id="TIGR00449">
    <property type="entry name" value="tgt_general"/>
    <property type="match status" value="1"/>
</dbReference>
<evidence type="ECO:0000313" key="2">
    <source>
        <dbReference type="EMBL" id="PJF17138.1"/>
    </source>
</evidence>
<protein>
    <submittedName>
        <fullName evidence="2">Queuine trna-ribosyltransferase subunit qtrtd1-like</fullName>
    </submittedName>
</protein>
<keyword evidence="2" id="KW-0808">Transferase</keyword>
<dbReference type="InterPro" id="IPR050852">
    <property type="entry name" value="Queuine_tRNA-ribosyltrfase"/>
</dbReference>
<keyword evidence="3" id="KW-1185">Reference proteome</keyword>
<accession>A0A2H9THA4</accession>
<feature type="domain" description="tRNA-guanine(15) transglycosylase-like" evidence="1">
    <location>
        <begin position="16"/>
        <end position="370"/>
    </location>
</feature>
<dbReference type="GO" id="GO:0006400">
    <property type="term" value="P:tRNA modification"/>
    <property type="evidence" value="ECO:0007669"/>
    <property type="project" value="InterPro"/>
</dbReference>
<sequence length="375" mass="41133">MENMTFSVVGRSSTTAARLGRFSLGSKCIETPSLVIATTRGCVPHLTPDTFARTVQPKDFLGIVCSTEYLLEDQSIIPKTCPHSLAKLLGYGESVPVILAIDDVTYCHNGEPNMTNGLDWVSILNTGGVSQYKVKEDTERFLKHLAPDAIIAPTDHYNPKIARLKRIRKSTDTTNAYKAVLLETVKQNSMVVPSLMLHSENGETEEKQHFVSGEMQKRMDSLKAKLISVMGLESMDTIKSMSASSQKAVCDSALLVRGVRDAKEVVKIVSAGGDFVDSKFATDAATKGLALNIAETGETVTISLDEECHFEDFTVLDEACECIACSGPDKTTKSYLHHLVKSSEMLAYVYLSSHNIWQLCSLLKKLRKSLDPTNE</sequence>
<dbReference type="EMBL" id="MTSL01000189">
    <property type="protein sequence ID" value="PJF17138.1"/>
    <property type="molecule type" value="Genomic_DNA"/>
</dbReference>
<dbReference type="PANTHER" id="PTHR46064:SF1">
    <property type="entry name" value="QUEUINE TRNA-RIBOSYLTRANSFERASE ACCESSORY SUBUNIT 2"/>
    <property type="match status" value="1"/>
</dbReference>
<gene>
    <name evidence="2" type="ORF">PSACC_03030</name>
</gene>
<dbReference type="InterPro" id="IPR036511">
    <property type="entry name" value="TGT-like_sf"/>
</dbReference>
<dbReference type="Proteomes" id="UP000240830">
    <property type="component" value="Unassembled WGS sequence"/>
</dbReference>
<evidence type="ECO:0000259" key="1">
    <source>
        <dbReference type="Pfam" id="PF01702"/>
    </source>
</evidence>
<dbReference type="Gene3D" id="3.20.20.105">
    <property type="entry name" value="Queuine tRNA-ribosyltransferase-like"/>
    <property type="match status" value="1"/>
</dbReference>
<evidence type="ECO:0000313" key="3">
    <source>
        <dbReference type="Proteomes" id="UP000240830"/>
    </source>
</evidence>
<dbReference type="InterPro" id="IPR002616">
    <property type="entry name" value="tRNA_ribo_trans-like"/>
</dbReference>
<comment type="caution">
    <text evidence="2">The sequence shown here is derived from an EMBL/GenBank/DDBJ whole genome shotgun (WGS) entry which is preliminary data.</text>
</comment>
<reference evidence="2 3" key="1">
    <citation type="submission" date="2016-10" db="EMBL/GenBank/DDBJ databases">
        <title>The genome of Paramicrosporidium saccamoebae is the missing link in understanding Cryptomycota and Microsporidia evolution.</title>
        <authorList>
            <person name="Quandt C.A."/>
            <person name="Beaudet D."/>
            <person name="Corsaro D."/>
            <person name="Michel R."/>
            <person name="Corradi N."/>
            <person name="James T."/>
        </authorList>
    </citation>
    <scope>NUCLEOTIDE SEQUENCE [LARGE SCALE GENOMIC DNA]</scope>
    <source>
        <strain evidence="2 3">KSL3</strain>
    </source>
</reference>
<dbReference type="STRING" id="1246581.A0A2H9THA4"/>
<name>A0A2H9THA4_9FUNG</name>
<dbReference type="GO" id="GO:0016740">
    <property type="term" value="F:transferase activity"/>
    <property type="evidence" value="ECO:0007669"/>
    <property type="project" value="UniProtKB-KW"/>
</dbReference>